<keyword evidence="1" id="KW-0418">Kinase</keyword>
<dbReference type="InterPro" id="IPR048444">
    <property type="entry name" value="DNMK"/>
</dbReference>
<keyword evidence="1" id="KW-0808">Transferase</keyword>
<dbReference type="EMBL" id="QFXD01000093">
    <property type="protein sequence ID" value="RDH91860.1"/>
    <property type="molecule type" value="Genomic_DNA"/>
</dbReference>
<name>A0A370DZ14_9GAMM</name>
<dbReference type="SUPFAM" id="SSF52540">
    <property type="entry name" value="P-loop containing nucleoside triphosphate hydrolases"/>
    <property type="match status" value="1"/>
</dbReference>
<dbReference type="Proteomes" id="UP000255508">
    <property type="component" value="Unassembled WGS sequence"/>
</dbReference>
<evidence type="ECO:0000313" key="2">
    <source>
        <dbReference type="Proteomes" id="UP000255508"/>
    </source>
</evidence>
<gene>
    <name evidence="1" type="ORF">DIZ79_04955</name>
</gene>
<sequence length="195" mass="22297">MSEMIIGLAGKARVGKDTAARFIEEWYGLEPLSFAAPLKQSIQEMFNLTPAQMNGAEKEEPIPELGCSPRFLFQTLGTQWGRHLVHPDVWLHVAGVNLQRYRDTYREQGERWHGCVFSDVRFDNEANWIRQQGGVVIHLDRRQAPTVRERESEFGVGRVDGDPVVSNHSTVDELYKRLRNTVDVYLEGRNEKAAC</sequence>
<dbReference type="GO" id="GO:0016301">
    <property type="term" value="F:kinase activity"/>
    <property type="evidence" value="ECO:0007669"/>
    <property type="project" value="UniProtKB-KW"/>
</dbReference>
<dbReference type="InterPro" id="IPR027417">
    <property type="entry name" value="P-loop_NTPase"/>
</dbReference>
<proteinExistence type="predicted"/>
<dbReference type="AlphaFoldDB" id="A0A370DZ14"/>
<organism evidence="1 2">
    <name type="scientific">endosymbiont of Lamellibrachia luymesi</name>
    <dbReference type="NCBI Taxonomy" id="2200907"/>
    <lineage>
        <taxon>Bacteria</taxon>
        <taxon>Pseudomonadati</taxon>
        <taxon>Pseudomonadota</taxon>
        <taxon>Gammaproteobacteria</taxon>
        <taxon>sulfur-oxidizing symbionts</taxon>
    </lineage>
</organism>
<dbReference type="Pfam" id="PF21448">
    <property type="entry name" value="DNMK"/>
    <property type="match status" value="1"/>
</dbReference>
<comment type="caution">
    <text evidence="1">The sequence shown here is derived from an EMBL/GenBank/DDBJ whole genome shotgun (WGS) entry which is preliminary data.</text>
</comment>
<evidence type="ECO:0000313" key="1">
    <source>
        <dbReference type="EMBL" id="RDH91860.1"/>
    </source>
</evidence>
<dbReference type="Gene3D" id="3.40.50.300">
    <property type="entry name" value="P-loop containing nucleotide triphosphate hydrolases"/>
    <property type="match status" value="1"/>
</dbReference>
<accession>A0A370DZ14</accession>
<protein>
    <submittedName>
        <fullName evidence="1">Deoxynucleotide monophosphate kinase</fullName>
    </submittedName>
</protein>
<reference evidence="1 2" key="1">
    <citation type="journal article" date="2018" name="ISME J.">
        <title>Endosymbiont genomes yield clues of tubeworm success.</title>
        <authorList>
            <person name="Li Y."/>
            <person name="Liles M.R."/>
            <person name="Halanych K.M."/>
        </authorList>
    </citation>
    <scope>NUCLEOTIDE SEQUENCE [LARGE SCALE GENOMIC DNA]</scope>
    <source>
        <strain evidence="1">A1422</strain>
    </source>
</reference>